<dbReference type="GO" id="GO:0046914">
    <property type="term" value="F:transition metal ion binding"/>
    <property type="evidence" value="ECO:0007669"/>
    <property type="project" value="InterPro"/>
</dbReference>
<dbReference type="InterPro" id="IPR008988">
    <property type="entry name" value="Transcriptional_repressor_C"/>
</dbReference>
<sequence>MEQAMFVSNTAVSEASKTMANRQAYALLEFDKNQPVVIEEIIENPRFGDIDKVVEQRLKDLGFLPNTALRIVAKGLFGKPPYAVQLASGVQFSLRMDELKKIRCRAL</sequence>
<evidence type="ECO:0000313" key="3">
    <source>
        <dbReference type="EMBL" id="SUD91335.1"/>
    </source>
</evidence>
<dbReference type="InterPro" id="IPR007167">
    <property type="entry name" value="Fe-transptr_FeoA-like"/>
</dbReference>
<name>A0A379LML3_9GAMM</name>
<dbReference type="SMART" id="SM00899">
    <property type="entry name" value="FeoA"/>
    <property type="match status" value="1"/>
</dbReference>
<dbReference type="Proteomes" id="UP000254123">
    <property type="component" value="Unassembled WGS sequence"/>
</dbReference>
<evidence type="ECO:0000313" key="4">
    <source>
        <dbReference type="Proteomes" id="UP000254123"/>
    </source>
</evidence>
<evidence type="ECO:0000256" key="1">
    <source>
        <dbReference type="ARBA" id="ARBA00023004"/>
    </source>
</evidence>
<dbReference type="Gene3D" id="2.30.30.90">
    <property type="match status" value="1"/>
</dbReference>
<dbReference type="Pfam" id="PF04023">
    <property type="entry name" value="FeoA"/>
    <property type="match status" value="1"/>
</dbReference>
<feature type="domain" description="Ferrous iron transporter FeoA-like" evidence="2">
    <location>
        <begin position="25"/>
        <end position="106"/>
    </location>
</feature>
<dbReference type="STRING" id="1123034.GCA_000685805_02081"/>
<proteinExistence type="predicted"/>
<keyword evidence="1" id="KW-0408">Iron</keyword>
<keyword evidence="4" id="KW-1185">Reference proteome</keyword>
<dbReference type="SUPFAM" id="SSF50037">
    <property type="entry name" value="C-terminal domain of transcriptional repressors"/>
    <property type="match status" value="1"/>
</dbReference>
<protein>
    <submittedName>
        <fullName evidence="3">FeoA domain</fullName>
    </submittedName>
</protein>
<reference evidence="3 4" key="1">
    <citation type="submission" date="2018-06" db="EMBL/GenBank/DDBJ databases">
        <authorList>
            <consortium name="Pathogen Informatics"/>
            <person name="Doyle S."/>
        </authorList>
    </citation>
    <scope>NUCLEOTIDE SEQUENCE [LARGE SCALE GENOMIC DNA]</scope>
    <source>
        <strain evidence="3 4">NCTC10526</strain>
    </source>
</reference>
<organism evidence="3 4">
    <name type="scientific">Psychrobacter phenylpyruvicus</name>
    <dbReference type="NCBI Taxonomy" id="29432"/>
    <lineage>
        <taxon>Bacteria</taxon>
        <taxon>Pseudomonadati</taxon>
        <taxon>Pseudomonadota</taxon>
        <taxon>Gammaproteobacteria</taxon>
        <taxon>Moraxellales</taxon>
        <taxon>Moraxellaceae</taxon>
        <taxon>Psychrobacter</taxon>
    </lineage>
</organism>
<dbReference type="EMBL" id="UGVC01000001">
    <property type="protein sequence ID" value="SUD91335.1"/>
    <property type="molecule type" value="Genomic_DNA"/>
</dbReference>
<accession>A0A379LML3</accession>
<dbReference type="InterPro" id="IPR038157">
    <property type="entry name" value="FeoA_core_dom"/>
</dbReference>
<evidence type="ECO:0000259" key="2">
    <source>
        <dbReference type="SMART" id="SM00899"/>
    </source>
</evidence>
<gene>
    <name evidence="3" type="ORF">NCTC10526_01686</name>
</gene>
<dbReference type="RefSeq" id="WP_201586184.1">
    <property type="nucleotide sequence ID" value="NZ_CAJHAQ010000001.1"/>
</dbReference>
<dbReference type="AlphaFoldDB" id="A0A379LML3"/>